<dbReference type="AlphaFoldDB" id="A0A6H1ZZL0"/>
<dbReference type="EMBL" id="MT144378">
    <property type="protein sequence ID" value="QJA52919.1"/>
    <property type="molecule type" value="Genomic_DNA"/>
</dbReference>
<accession>A0A6H1ZZL0</accession>
<sequence length="93" mass="11447">MYNYKMTLFDKIKYWYGYSKLAEITCNLKYMLKCICKKYLVEFAENIILKIAEKILDKHNGSALINNVYIQRMSKDFRRWVYSEGYRIYKQER</sequence>
<reference evidence="1" key="1">
    <citation type="submission" date="2020-03" db="EMBL/GenBank/DDBJ databases">
        <title>The deep terrestrial virosphere.</title>
        <authorList>
            <person name="Holmfeldt K."/>
            <person name="Nilsson E."/>
            <person name="Simone D."/>
            <person name="Lopez-Fernandez M."/>
            <person name="Wu X."/>
            <person name="de Brujin I."/>
            <person name="Lundin D."/>
            <person name="Andersson A."/>
            <person name="Bertilsson S."/>
            <person name="Dopson M."/>
        </authorList>
    </citation>
    <scope>NUCLEOTIDE SEQUENCE</scope>
    <source>
        <strain evidence="1">TM448A03072</strain>
    </source>
</reference>
<protein>
    <submittedName>
        <fullName evidence="1">Uncharacterized protein</fullName>
    </submittedName>
</protein>
<organism evidence="1">
    <name type="scientific">viral metagenome</name>
    <dbReference type="NCBI Taxonomy" id="1070528"/>
    <lineage>
        <taxon>unclassified sequences</taxon>
        <taxon>metagenomes</taxon>
        <taxon>organismal metagenomes</taxon>
    </lineage>
</organism>
<proteinExistence type="predicted"/>
<evidence type="ECO:0000313" key="1">
    <source>
        <dbReference type="EMBL" id="QJA52919.1"/>
    </source>
</evidence>
<name>A0A6H1ZZL0_9ZZZZ</name>
<gene>
    <name evidence="1" type="ORF">TM448A03072_0009</name>
</gene>